<comment type="similarity">
    <text evidence="2 9">Belongs to the intercrine beta (chemokine CC) family.</text>
</comment>
<dbReference type="GO" id="GO:0006955">
    <property type="term" value="P:immune response"/>
    <property type="evidence" value="ECO:0007669"/>
    <property type="project" value="InterPro"/>
</dbReference>
<organism evidence="11 12">
    <name type="scientific">Ameiurus melas</name>
    <name type="common">Black bullhead</name>
    <name type="synonym">Silurus melas</name>
    <dbReference type="NCBI Taxonomy" id="219545"/>
    <lineage>
        <taxon>Eukaryota</taxon>
        <taxon>Metazoa</taxon>
        <taxon>Chordata</taxon>
        <taxon>Craniata</taxon>
        <taxon>Vertebrata</taxon>
        <taxon>Euteleostomi</taxon>
        <taxon>Actinopterygii</taxon>
        <taxon>Neopterygii</taxon>
        <taxon>Teleostei</taxon>
        <taxon>Ostariophysi</taxon>
        <taxon>Siluriformes</taxon>
        <taxon>Ictaluridae</taxon>
        <taxon>Ameiurus</taxon>
    </lineage>
</organism>
<gene>
    <name evidence="11" type="ORF">AMELA_G00057750</name>
</gene>
<comment type="subunit">
    <text evidence="8">Self-associates. Also heterodimer of MIP-1-alpha(4-69) and MIP-1-beta(3-69). Interacts with CCR1.</text>
</comment>
<dbReference type="GO" id="GO:0005615">
    <property type="term" value="C:extracellular space"/>
    <property type="evidence" value="ECO:0007669"/>
    <property type="project" value="UniProtKB-KW"/>
</dbReference>
<dbReference type="PANTHER" id="PTHR12015:SF183">
    <property type="entry name" value="C-C MOTIF CHEMOKINE 3"/>
    <property type="match status" value="1"/>
</dbReference>
<comment type="function">
    <text evidence="7">Monokine with inflammatory and chemokinetic properties. Binds to CCR1, CCR4 and CCR5. One of the major HIV-suppressive factors produced by CD8+ T-cells. Recombinant MIP-1-alpha induces a dose-dependent inhibition of different strains of HIV-1, HIV-2, and simian immunodeficiency virus (SIV).</text>
</comment>
<proteinExistence type="inferred from homology"/>
<evidence type="ECO:0000256" key="5">
    <source>
        <dbReference type="ARBA" id="ARBA00022729"/>
    </source>
</evidence>
<dbReference type="EMBL" id="JAAGNN010000005">
    <property type="protein sequence ID" value="KAF4088700.1"/>
    <property type="molecule type" value="Genomic_DNA"/>
</dbReference>
<dbReference type="GO" id="GO:0008009">
    <property type="term" value="F:chemokine activity"/>
    <property type="evidence" value="ECO:0007669"/>
    <property type="project" value="InterPro"/>
</dbReference>
<dbReference type="AlphaFoldDB" id="A0A7J6B117"/>
<evidence type="ECO:0000256" key="3">
    <source>
        <dbReference type="ARBA" id="ARBA00022514"/>
    </source>
</evidence>
<name>A0A7J6B117_AMEME</name>
<evidence type="ECO:0000256" key="4">
    <source>
        <dbReference type="ARBA" id="ARBA00022525"/>
    </source>
</evidence>
<evidence type="ECO:0000256" key="9">
    <source>
        <dbReference type="RuleBase" id="RU361150"/>
    </source>
</evidence>
<feature type="chain" id="PRO_5029940721" description="C-C motif chemokine" evidence="9">
    <location>
        <begin position="23"/>
        <end position="97"/>
    </location>
</feature>
<evidence type="ECO:0000256" key="2">
    <source>
        <dbReference type="ARBA" id="ARBA00010868"/>
    </source>
</evidence>
<keyword evidence="12" id="KW-1185">Reference proteome</keyword>
<feature type="domain" description="Chemokine interleukin-8-like" evidence="10">
    <location>
        <begin position="28"/>
        <end position="86"/>
    </location>
</feature>
<dbReference type="SUPFAM" id="SSF54117">
    <property type="entry name" value="Interleukin 8-like chemokines"/>
    <property type="match status" value="1"/>
</dbReference>
<keyword evidence="4 9" id="KW-0964">Secreted</keyword>
<evidence type="ECO:0000256" key="6">
    <source>
        <dbReference type="ARBA" id="ARBA00023157"/>
    </source>
</evidence>
<dbReference type="InterPro" id="IPR000827">
    <property type="entry name" value="Chemokine_CC_CS"/>
</dbReference>
<dbReference type="Pfam" id="PF00048">
    <property type="entry name" value="IL8"/>
    <property type="match status" value="1"/>
</dbReference>
<sequence length="97" mass="11185">MLSRSLLLVLLSLTCFQSFTMAQNAIGPDQCCFIYQKHKIPVHRITAYEVIESHCEKPGVIFTLKTGRQVCADHSVEWVQRHMKTIDQRSTRPQTTH</sequence>
<accession>A0A7J6B117</accession>
<keyword evidence="9" id="KW-0145">Chemotaxis</keyword>
<comment type="subcellular location">
    <subcellularLocation>
        <location evidence="1 9">Secreted</location>
    </subcellularLocation>
</comment>
<evidence type="ECO:0000313" key="12">
    <source>
        <dbReference type="Proteomes" id="UP000593565"/>
    </source>
</evidence>
<keyword evidence="6" id="KW-1015">Disulfide bond</keyword>
<evidence type="ECO:0000256" key="8">
    <source>
        <dbReference type="ARBA" id="ARBA00046726"/>
    </source>
</evidence>
<evidence type="ECO:0000313" key="11">
    <source>
        <dbReference type="EMBL" id="KAF4088700.1"/>
    </source>
</evidence>
<comment type="caution">
    <text evidence="11">The sequence shown here is derived from an EMBL/GenBank/DDBJ whole genome shotgun (WGS) entry which is preliminary data.</text>
</comment>
<dbReference type="InterPro" id="IPR039809">
    <property type="entry name" value="Chemokine_b/g/d"/>
</dbReference>
<evidence type="ECO:0000256" key="1">
    <source>
        <dbReference type="ARBA" id="ARBA00004613"/>
    </source>
</evidence>
<evidence type="ECO:0000259" key="10">
    <source>
        <dbReference type="SMART" id="SM00199"/>
    </source>
</evidence>
<dbReference type="FunFam" id="2.40.50.40:FF:000002">
    <property type="entry name" value="C-C motif chemokine"/>
    <property type="match status" value="1"/>
</dbReference>
<dbReference type="InterPro" id="IPR001811">
    <property type="entry name" value="Chemokine_IL8-like_dom"/>
</dbReference>
<reference evidence="11 12" key="1">
    <citation type="submission" date="2020-02" db="EMBL/GenBank/DDBJ databases">
        <title>A chromosome-scale genome assembly of the black bullhead catfish (Ameiurus melas).</title>
        <authorList>
            <person name="Wen M."/>
            <person name="Zham M."/>
            <person name="Cabau C."/>
            <person name="Klopp C."/>
            <person name="Donnadieu C."/>
            <person name="Roques C."/>
            <person name="Bouchez O."/>
            <person name="Lampietro C."/>
            <person name="Jouanno E."/>
            <person name="Herpin A."/>
            <person name="Louis A."/>
            <person name="Berthelot C."/>
            <person name="Parey E."/>
            <person name="Roest-Crollius H."/>
            <person name="Braasch I."/>
            <person name="Postlethwait J."/>
            <person name="Robinson-Rechavi M."/>
            <person name="Echchiki A."/>
            <person name="Begum T."/>
            <person name="Montfort J."/>
            <person name="Schartl M."/>
            <person name="Bobe J."/>
            <person name="Guiguen Y."/>
        </authorList>
    </citation>
    <scope>NUCLEOTIDE SEQUENCE [LARGE SCALE GENOMIC DNA]</scope>
    <source>
        <strain evidence="11">M_S1</strain>
        <tissue evidence="11">Blood</tissue>
    </source>
</reference>
<protein>
    <recommendedName>
        <fullName evidence="9">C-C motif chemokine</fullName>
    </recommendedName>
</protein>
<dbReference type="SMART" id="SM00199">
    <property type="entry name" value="SCY"/>
    <property type="match status" value="1"/>
</dbReference>
<keyword evidence="5 9" id="KW-0732">Signal</keyword>
<keyword evidence="3 9" id="KW-0202">Cytokine</keyword>
<dbReference type="PROSITE" id="PS00472">
    <property type="entry name" value="SMALL_CYTOKINES_CC"/>
    <property type="match status" value="1"/>
</dbReference>
<dbReference type="PANTHER" id="PTHR12015">
    <property type="entry name" value="SMALL INDUCIBLE CYTOKINE A"/>
    <property type="match status" value="1"/>
</dbReference>
<feature type="signal peptide" evidence="9">
    <location>
        <begin position="1"/>
        <end position="22"/>
    </location>
</feature>
<evidence type="ECO:0000256" key="7">
    <source>
        <dbReference type="ARBA" id="ARBA00044740"/>
    </source>
</evidence>
<dbReference type="CDD" id="cd00272">
    <property type="entry name" value="Chemokine_CC"/>
    <property type="match status" value="1"/>
</dbReference>
<dbReference type="Gene3D" id="2.40.50.40">
    <property type="match status" value="1"/>
</dbReference>
<dbReference type="Proteomes" id="UP000593565">
    <property type="component" value="Unassembled WGS sequence"/>
</dbReference>
<dbReference type="InterPro" id="IPR036048">
    <property type="entry name" value="Interleukin_8-like_sf"/>
</dbReference>